<dbReference type="PANTHER" id="PTHR17224">
    <property type="entry name" value="PEPTIDYL-TRNA HYDROLASE"/>
    <property type="match status" value="1"/>
</dbReference>
<keyword evidence="2" id="KW-0820">tRNA-binding</keyword>
<protein>
    <recommendedName>
        <fullName evidence="6">Peptidyl-tRNA hydrolase</fullName>
        <ecNumber evidence="1">3.1.1.29</ecNumber>
    </recommendedName>
</protein>
<dbReference type="PROSITE" id="PS01195">
    <property type="entry name" value="PEPT_TRNA_HYDROL_1"/>
    <property type="match status" value="1"/>
</dbReference>
<dbReference type="InterPro" id="IPR018171">
    <property type="entry name" value="Pept_tRNA_hydro_CS"/>
</dbReference>
<sequence>MAEAGPWLVVGLGNPGPEHAGNRHNVGFMVADLLAERMRGKFKTHKARAQVVEGRVGPPGPGSRRVVVAKPMSFMNLSGGPVSALRDFYKVPVER</sequence>
<keyword evidence="4" id="KW-0694">RNA-binding</keyword>
<evidence type="ECO:0000256" key="3">
    <source>
        <dbReference type="ARBA" id="ARBA00022801"/>
    </source>
</evidence>
<keyword evidence="8" id="KW-1185">Reference proteome</keyword>
<dbReference type="RefSeq" id="WP_285422150.1">
    <property type="nucleotide sequence ID" value="NZ_VKLS01000474.1"/>
</dbReference>
<comment type="similarity">
    <text evidence="5">Belongs to the PTH family.</text>
</comment>
<evidence type="ECO:0000313" key="7">
    <source>
        <dbReference type="EMBL" id="TSB32098.1"/>
    </source>
</evidence>
<reference evidence="7 8" key="1">
    <citation type="submission" date="2019-07" db="EMBL/GenBank/DDBJ databases">
        <title>Draft genome for Streptomyces benahoarensis MZ03-48.</title>
        <authorList>
            <person name="Gonzalez-Pimentel J.L."/>
        </authorList>
    </citation>
    <scope>NUCLEOTIDE SEQUENCE [LARGE SCALE GENOMIC DNA]</scope>
    <source>
        <strain evidence="7 8">MZ03-48</strain>
    </source>
</reference>
<dbReference type="GO" id="GO:0000049">
    <property type="term" value="F:tRNA binding"/>
    <property type="evidence" value="ECO:0007669"/>
    <property type="project" value="UniProtKB-KW"/>
</dbReference>
<comment type="caution">
    <text evidence="7">The sequence shown here is derived from an EMBL/GenBank/DDBJ whole genome shotgun (WGS) entry which is preliminary data.</text>
</comment>
<feature type="non-terminal residue" evidence="7">
    <location>
        <position position="95"/>
    </location>
</feature>
<dbReference type="Pfam" id="PF01195">
    <property type="entry name" value="Pept_tRNA_hydro"/>
    <property type="match status" value="1"/>
</dbReference>
<dbReference type="EMBL" id="VKLS01000474">
    <property type="protein sequence ID" value="TSB32098.1"/>
    <property type="molecule type" value="Genomic_DNA"/>
</dbReference>
<evidence type="ECO:0000256" key="6">
    <source>
        <dbReference type="ARBA" id="ARBA00050038"/>
    </source>
</evidence>
<evidence type="ECO:0000256" key="1">
    <source>
        <dbReference type="ARBA" id="ARBA00013260"/>
    </source>
</evidence>
<dbReference type="EC" id="3.1.1.29" evidence="1"/>
<dbReference type="Gene3D" id="3.40.50.1470">
    <property type="entry name" value="Peptidyl-tRNA hydrolase"/>
    <property type="match status" value="1"/>
</dbReference>
<dbReference type="Proteomes" id="UP000320888">
    <property type="component" value="Unassembled WGS sequence"/>
</dbReference>
<keyword evidence="3 7" id="KW-0378">Hydrolase</keyword>
<organism evidence="7 8">
    <name type="scientific">Streptomyces benahoarensis</name>
    <dbReference type="NCBI Taxonomy" id="2595054"/>
    <lineage>
        <taxon>Bacteria</taxon>
        <taxon>Bacillati</taxon>
        <taxon>Actinomycetota</taxon>
        <taxon>Actinomycetes</taxon>
        <taxon>Kitasatosporales</taxon>
        <taxon>Streptomycetaceae</taxon>
        <taxon>Streptomyces</taxon>
    </lineage>
</organism>
<evidence type="ECO:0000256" key="2">
    <source>
        <dbReference type="ARBA" id="ARBA00022555"/>
    </source>
</evidence>
<evidence type="ECO:0000313" key="8">
    <source>
        <dbReference type="Proteomes" id="UP000320888"/>
    </source>
</evidence>
<proteinExistence type="inferred from homology"/>
<dbReference type="InterPro" id="IPR001328">
    <property type="entry name" value="Pept_tRNA_hydro"/>
</dbReference>
<evidence type="ECO:0000256" key="4">
    <source>
        <dbReference type="ARBA" id="ARBA00022884"/>
    </source>
</evidence>
<accession>A0A553YSB0</accession>
<dbReference type="InterPro" id="IPR036416">
    <property type="entry name" value="Pept_tRNA_hydro_sf"/>
</dbReference>
<dbReference type="GO" id="GO:0004045">
    <property type="term" value="F:peptidyl-tRNA hydrolase activity"/>
    <property type="evidence" value="ECO:0007669"/>
    <property type="project" value="UniProtKB-EC"/>
</dbReference>
<name>A0A553YSB0_9ACTN</name>
<gene>
    <name evidence="7" type="ORF">FNZ23_25295</name>
</gene>
<dbReference type="PANTHER" id="PTHR17224:SF1">
    <property type="entry name" value="PEPTIDYL-TRNA HYDROLASE"/>
    <property type="match status" value="1"/>
</dbReference>
<evidence type="ECO:0000256" key="5">
    <source>
        <dbReference type="ARBA" id="ARBA00038063"/>
    </source>
</evidence>
<dbReference type="SUPFAM" id="SSF53178">
    <property type="entry name" value="Peptidyl-tRNA hydrolase-like"/>
    <property type="match status" value="1"/>
</dbReference>
<dbReference type="AlphaFoldDB" id="A0A553YSB0"/>